<dbReference type="PROSITE" id="PS50112">
    <property type="entry name" value="PAS"/>
    <property type="match status" value="4"/>
</dbReference>
<feature type="domain" description="PAC" evidence="9">
    <location>
        <begin position="883"/>
        <end position="935"/>
    </location>
</feature>
<evidence type="ECO:0000313" key="10">
    <source>
        <dbReference type="EMBL" id="KKO06578.1"/>
    </source>
</evidence>
<dbReference type="EC" id="2.7.13.3" evidence="2"/>
<dbReference type="Pfam" id="PF14827">
    <property type="entry name" value="dCache_3"/>
    <property type="match status" value="1"/>
</dbReference>
<evidence type="ECO:0000256" key="3">
    <source>
        <dbReference type="ARBA" id="ARBA00022553"/>
    </source>
</evidence>
<keyword evidence="3" id="KW-0597">Phosphoprotein</keyword>
<accession>A0A0F9W2X3</accession>
<dbReference type="InterPro" id="IPR029150">
    <property type="entry name" value="dCache_3"/>
</dbReference>
<feature type="domain" description="PAS" evidence="8">
    <location>
        <begin position="555"/>
        <end position="608"/>
    </location>
</feature>
<gene>
    <name evidence="10" type="ORF">LCGC14_0063860</name>
</gene>
<dbReference type="SMART" id="SM00388">
    <property type="entry name" value="HisKA"/>
    <property type="match status" value="1"/>
</dbReference>
<dbReference type="InterPro" id="IPR035965">
    <property type="entry name" value="PAS-like_dom_sf"/>
</dbReference>
<dbReference type="InterPro" id="IPR001610">
    <property type="entry name" value="PAC"/>
</dbReference>
<feature type="domain" description="PAC" evidence="9">
    <location>
        <begin position="1013"/>
        <end position="1065"/>
    </location>
</feature>
<dbReference type="PANTHER" id="PTHR43304:SF1">
    <property type="entry name" value="PAC DOMAIN-CONTAINING PROTEIN"/>
    <property type="match status" value="1"/>
</dbReference>
<sequence>MARPSLRGAGRLIIPAAIIALAFFFLILALSGWQQRENQWAQQLAAQAEIQRLAIVQSQQALKRQALMAASTLVGDPDTLRLVRRMALISKRDGMTHPNLLGLRAQLLDDLSGYWSALQQAGANQLHIHLSPGVVSLVRMHRPDEWGDDLANSRPLLANAQASGQTQSGMEVGRFGLGMIGVAPITRDESPLSPTVATLEVGFGMLPELRQLDADLKAGLAVLLHDPTMNQLTLDVPAPLARSLDGQWLLDSYSRDEVLAWLAAGELPLSLNAADHQVLQSGKGHYLLTRIPVRDMAGEADPERSPVAMVLAWRDITEARAEHRLDQLVQLGEWVLAFAVATLVLIALLLVARISARKQGLKQARRQNQALRALNEVAGLPNLDLNERLHQALQIGCNYMGLDIGIVSQIEGQNFTILAQKSPGQTLRDGAVLDVSRTFCSLVLQQKDVLDLTTIGQSEFRKHPGYAEFGVESYIGAPLLLGGKFFGTLSFSSANPQRTAFQEIDIEFMRLCSRWISATLTRARVEDERETLLGRFNKLADHLPGMVYQYQHSADGRGWFPYSSDCISEIYGIMPHEAAISADLAYERVHPDDRAAVVESIGRSAETLQVWRAEYRILHPRNGELWVAGFASPERLPNNDIVWHGFIADITARKHIELTLDRERSRLASIIQSTNIGTGEWNIQTGEVTFNERWAQIIGYTLKELQPTSIKTLADLSHPDDIDEANVLLKRHFAGESRFMDYRFRVRHKDGRWVWMHGRGKLISRDEAGRPLIMMGTHSDVTEEVQRNEEIRQARSFLRAVINASTEVAIIAIDLSGIITLFNSGAEKLLGYSAAEVTGLHTPELFHLPSEMQRRAITLEEELGQPIDGLEVFLAKVRNGNSETLPWTYVRKDSTQRLVNLTITRIADECNEVIGFLGMANDISELIQATRALQKSESRFRSMVSNLPGAVYRCQADQAWTMSYMSDEIAQITGYPASDFIDNQRRSFASVIHPEDLHLTFSCMERIERRENYELTYRIVHADGHEVWVREKGRGEYDGNGKLLSLSGFLWDVTEQYRVEQMKSRFVSTVSHELRTPLTVVTGTLALVTGGVLGNLTPPIQKALDTALGNSRNLNILINDLLDMDKLTVDQMRFDLQRQSLAPLLQQALESNRGYAEQYDVALQSGHTDDVWVTVDALRLGQVLANYLSNAAKFSHPGGLVTLETQLHEGRIRIEVTDQGDGIPEEFHGQLFSKFFQVDSSDTRKRGGTGLGLAITRELMLRMGGTVGFDSQVGEGSVFWCELEAEPIIRELP</sequence>
<dbReference type="Pfam" id="PF00989">
    <property type="entry name" value="PAS"/>
    <property type="match status" value="1"/>
</dbReference>
<dbReference type="EMBL" id="LAZR01000015">
    <property type="protein sequence ID" value="KKO06578.1"/>
    <property type="molecule type" value="Genomic_DNA"/>
</dbReference>
<dbReference type="InterPro" id="IPR003594">
    <property type="entry name" value="HATPase_dom"/>
</dbReference>
<dbReference type="NCBIfam" id="TIGR00229">
    <property type="entry name" value="sensory_box"/>
    <property type="match status" value="3"/>
</dbReference>
<dbReference type="SUPFAM" id="SSF55874">
    <property type="entry name" value="ATPase domain of HSP90 chaperone/DNA topoisomerase II/histidine kinase"/>
    <property type="match status" value="1"/>
</dbReference>
<dbReference type="InterPro" id="IPR013655">
    <property type="entry name" value="PAS_fold_3"/>
</dbReference>
<evidence type="ECO:0000256" key="6">
    <source>
        <dbReference type="SAM" id="Phobius"/>
    </source>
</evidence>
<dbReference type="InterPro" id="IPR036097">
    <property type="entry name" value="HisK_dim/P_sf"/>
</dbReference>
<evidence type="ECO:0000256" key="5">
    <source>
        <dbReference type="ARBA" id="ARBA00022777"/>
    </source>
</evidence>
<feature type="domain" description="PAS" evidence="8">
    <location>
        <begin position="794"/>
        <end position="839"/>
    </location>
</feature>
<dbReference type="PROSITE" id="PS50113">
    <property type="entry name" value="PAC"/>
    <property type="match status" value="3"/>
</dbReference>
<dbReference type="Pfam" id="PF00512">
    <property type="entry name" value="HisKA"/>
    <property type="match status" value="1"/>
</dbReference>
<dbReference type="InterPro" id="IPR003018">
    <property type="entry name" value="GAF"/>
</dbReference>
<dbReference type="InterPro" id="IPR029016">
    <property type="entry name" value="GAF-like_dom_sf"/>
</dbReference>
<dbReference type="Gene3D" id="1.10.287.130">
    <property type="match status" value="1"/>
</dbReference>
<comment type="caution">
    <text evidence="10">The sequence shown here is derived from an EMBL/GenBank/DDBJ whole genome shotgun (WGS) entry which is preliminary data.</text>
</comment>
<dbReference type="InterPro" id="IPR052162">
    <property type="entry name" value="Sensor_kinase/Photoreceptor"/>
</dbReference>
<proteinExistence type="predicted"/>
<dbReference type="GO" id="GO:0006355">
    <property type="term" value="P:regulation of DNA-templated transcription"/>
    <property type="evidence" value="ECO:0007669"/>
    <property type="project" value="InterPro"/>
</dbReference>
<dbReference type="InterPro" id="IPR036890">
    <property type="entry name" value="HATPase_C_sf"/>
</dbReference>
<name>A0A0F9W2X3_9ZZZZ</name>
<dbReference type="Gene3D" id="3.30.450.40">
    <property type="match status" value="1"/>
</dbReference>
<reference evidence="10" key="1">
    <citation type="journal article" date="2015" name="Nature">
        <title>Complex archaea that bridge the gap between prokaryotes and eukaryotes.</title>
        <authorList>
            <person name="Spang A."/>
            <person name="Saw J.H."/>
            <person name="Jorgensen S.L."/>
            <person name="Zaremba-Niedzwiedzka K."/>
            <person name="Martijn J."/>
            <person name="Lind A.E."/>
            <person name="van Eijk R."/>
            <person name="Schleper C."/>
            <person name="Guy L."/>
            <person name="Ettema T.J."/>
        </authorList>
    </citation>
    <scope>NUCLEOTIDE SEQUENCE</scope>
</reference>
<dbReference type="SMART" id="SM00387">
    <property type="entry name" value="HATPase_c"/>
    <property type="match status" value="1"/>
</dbReference>
<dbReference type="Pfam" id="PF02518">
    <property type="entry name" value="HATPase_c"/>
    <property type="match status" value="1"/>
</dbReference>
<feature type="transmembrane region" description="Helical" evidence="6">
    <location>
        <begin position="12"/>
        <end position="33"/>
    </location>
</feature>
<dbReference type="CDD" id="cd00130">
    <property type="entry name" value="PAS"/>
    <property type="match status" value="4"/>
</dbReference>
<evidence type="ECO:0000259" key="9">
    <source>
        <dbReference type="PROSITE" id="PS50113"/>
    </source>
</evidence>
<dbReference type="CDD" id="cd16922">
    <property type="entry name" value="HATPase_EvgS-ArcB-TorS-like"/>
    <property type="match status" value="1"/>
</dbReference>
<protein>
    <recommendedName>
        <fullName evidence="2">histidine kinase</fullName>
        <ecNumber evidence="2">2.7.13.3</ecNumber>
    </recommendedName>
</protein>
<dbReference type="SUPFAM" id="SSF55785">
    <property type="entry name" value="PYP-like sensor domain (PAS domain)"/>
    <property type="match status" value="4"/>
</dbReference>
<keyword evidence="6" id="KW-1133">Transmembrane helix</keyword>
<feature type="domain" description="PAS" evidence="8">
    <location>
        <begin position="936"/>
        <end position="1011"/>
    </location>
</feature>
<organism evidence="10">
    <name type="scientific">marine sediment metagenome</name>
    <dbReference type="NCBI Taxonomy" id="412755"/>
    <lineage>
        <taxon>unclassified sequences</taxon>
        <taxon>metagenomes</taxon>
        <taxon>ecological metagenomes</taxon>
    </lineage>
</organism>
<feature type="domain" description="Histidine kinase" evidence="7">
    <location>
        <begin position="1069"/>
        <end position="1287"/>
    </location>
</feature>
<dbReference type="InterPro" id="IPR005467">
    <property type="entry name" value="His_kinase_dom"/>
</dbReference>
<dbReference type="FunFam" id="3.30.565.10:FF:000006">
    <property type="entry name" value="Sensor histidine kinase WalK"/>
    <property type="match status" value="1"/>
</dbReference>
<feature type="domain" description="PAS" evidence="8">
    <location>
        <begin position="663"/>
        <end position="736"/>
    </location>
</feature>
<dbReference type="SUPFAM" id="SSF47384">
    <property type="entry name" value="Homodimeric domain of signal transducing histidine kinase"/>
    <property type="match status" value="1"/>
</dbReference>
<dbReference type="Pfam" id="PF08447">
    <property type="entry name" value="PAS_3"/>
    <property type="match status" value="3"/>
</dbReference>
<dbReference type="CDD" id="cd00082">
    <property type="entry name" value="HisKA"/>
    <property type="match status" value="1"/>
</dbReference>
<evidence type="ECO:0000259" key="8">
    <source>
        <dbReference type="PROSITE" id="PS50112"/>
    </source>
</evidence>
<dbReference type="Pfam" id="PF01590">
    <property type="entry name" value="GAF"/>
    <property type="match status" value="1"/>
</dbReference>
<dbReference type="InterPro" id="IPR004358">
    <property type="entry name" value="Sig_transdc_His_kin-like_C"/>
</dbReference>
<dbReference type="PRINTS" id="PR00344">
    <property type="entry name" value="BCTRLSENSOR"/>
</dbReference>
<dbReference type="InterPro" id="IPR013767">
    <property type="entry name" value="PAS_fold"/>
</dbReference>
<keyword evidence="6" id="KW-0812">Transmembrane</keyword>
<dbReference type="SUPFAM" id="SSF55781">
    <property type="entry name" value="GAF domain-like"/>
    <property type="match status" value="1"/>
</dbReference>
<dbReference type="SMART" id="SM00065">
    <property type="entry name" value="GAF"/>
    <property type="match status" value="1"/>
</dbReference>
<evidence type="ECO:0000256" key="1">
    <source>
        <dbReference type="ARBA" id="ARBA00000085"/>
    </source>
</evidence>
<comment type="catalytic activity">
    <reaction evidence="1">
        <text>ATP + protein L-histidine = ADP + protein N-phospho-L-histidine.</text>
        <dbReference type="EC" id="2.7.13.3"/>
    </reaction>
</comment>
<feature type="transmembrane region" description="Helical" evidence="6">
    <location>
        <begin position="334"/>
        <end position="356"/>
    </location>
</feature>
<dbReference type="Gene3D" id="3.30.565.10">
    <property type="entry name" value="Histidine kinase-like ATPase, C-terminal domain"/>
    <property type="match status" value="1"/>
</dbReference>
<dbReference type="Gene3D" id="3.30.450.20">
    <property type="entry name" value="PAS domain"/>
    <property type="match status" value="4"/>
</dbReference>
<dbReference type="InterPro" id="IPR003661">
    <property type="entry name" value="HisK_dim/P_dom"/>
</dbReference>
<dbReference type="InterPro" id="IPR000700">
    <property type="entry name" value="PAS-assoc_C"/>
</dbReference>
<evidence type="ECO:0000256" key="2">
    <source>
        <dbReference type="ARBA" id="ARBA00012438"/>
    </source>
</evidence>
<keyword evidence="5" id="KW-0418">Kinase</keyword>
<feature type="domain" description="PAC" evidence="9">
    <location>
        <begin position="740"/>
        <end position="793"/>
    </location>
</feature>
<keyword evidence="6" id="KW-0472">Membrane</keyword>
<dbReference type="GO" id="GO:0000155">
    <property type="term" value="F:phosphorelay sensor kinase activity"/>
    <property type="evidence" value="ECO:0007669"/>
    <property type="project" value="InterPro"/>
</dbReference>
<evidence type="ECO:0000256" key="4">
    <source>
        <dbReference type="ARBA" id="ARBA00022679"/>
    </source>
</evidence>
<keyword evidence="4" id="KW-0808">Transferase</keyword>
<dbReference type="SMART" id="SM00091">
    <property type="entry name" value="PAS"/>
    <property type="match status" value="4"/>
</dbReference>
<dbReference type="SMART" id="SM00086">
    <property type="entry name" value="PAC"/>
    <property type="match status" value="4"/>
</dbReference>
<dbReference type="PROSITE" id="PS50109">
    <property type="entry name" value="HIS_KIN"/>
    <property type="match status" value="1"/>
</dbReference>
<dbReference type="PANTHER" id="PTHR43304">
    <property type="entry name" value="PHYTOCHROME-LIKE PROTEIN CPH1"/>
    <property type="match status" value="1"/>
</dbReference>
<dbReference type="InterPro" id="IPR000014">
    <property type="entry name" value="PAS"/>
</dbReference>
<evidence type="ECO:0000259" key="7">
    <source>
        <dbReference type="PROSITE" id="PS50109"/>
    </source>
</evidence>